<reference evidence="2 3" key="1">
    <citation type="submission" date="2018-10" db="EMBL/GenBank/DDBJ databases">
        <title>Phylogenomics of Brevibacillus.</title>
        <authorList>
            <person name="Dunlap C."/>
        </authorList>
    </citation>
    <scope>NUCLEOTIDE SEQUENCE [LARGE SCALE GENOMIC DNA]</scope>
    <source>
        <strain evidence="2 3">JCM 15085</strain>
    </source>
</reference>
<proteinExistence type="predicted"/>
<evidence type="ECO:0000313" key="3">
    <source>
        <dbReference type="Proteomes" id="UP000281915"/>
    </source>
</evidence>
<dbReference type="CDD" id="cd02142">
    <property type="entry name" value="McbC_SagB-like_oxidoreductase"/>
    <property type="match status" value="1"/>
</dbReference>
<comment type="caution">
    <text evidence="2">The sequence shown here is derived from an EMBL/GenBank/DDBJ whole genome shotgun (WGS) entry which is preliminary data.</text>
</comment>
<name>A0A3M8D092_9BACL</name>
<dbReference type="InterPro" id="IPR020051">
    <property type="entry name" value="SagB-type_dehydrogenase"/>
</dbReference>
<dbReference type="InterPro" id="IPR029479">
    <property type="entry name" value="Nitroreductase"/>
</dbReference>
<dbReference type="NCBIfam" id="TIGR03605">
    <property type="entry name" value="antibiot_sagB"/>
    <property type="match status" value="1"/>
</dbReference>
<dbReference type="InterPro" id="IPR052544">
    <property type="entry name" value="Bacteriocin_Proc_Enz"/>
</dbReference>
<dbReference type="RefSeq" id="WP_122912940.1">
    <property type="nucleotide sequence ID" value="NZ_RHHT01000015.1"/>
</dbReference>
<dbReference type="Gene3D" id="3.40.109.10">
    <property type="entry name" value="NADH Oxidase"/>
    <property type="match status" value="1"/>
</dbReference>
<dbReference type="AlphaFoldDB" id="A0A3M8D092"/>
<organism evidence="2 3">
    <name type="scientific">Brevibacillus panacihumi</name>
    <dbReference type="NCBI Taxonomy" id="497735"/>
    <lineage>
        <taxon>Bacteria</taxon>
        <taxon>Bacillati</taxon>
        <taxon>Bacillota</taxon>
        <taxon>Bacilli</taxon>
        <taxon>Bacillales</taxon>
        <taxon>Paenibacillaceae</taxon>
        <taxon>Brevibacillus</taxon>
    </lineage>
</organism>
<protein>
    <submittedName>
        <fullName evidence="2">SagB/ThcOx family dehydrogenase</fullName>
    </submittedName>
</protein>
<dbReference type="Pfam" id="PF00881">
    <property type="entry name" value="Nitroreductase"/>
    <property type="match status" value="1"/>
</dbReference>
<sequence>MHPEWQKISNDFIKATSYAIGDLEEGWAAKYDFANRPPTYLRYEEALVRIPLGKPDFSASPPLWELLQQRRSRRNFLKTPMTLNELNVLLWATQGITADMGDYQIRTVSSAGALYPIETFMLINNVEGLASGLYHLDVEQWCLEGLKLEDVTEIAYRFTENQEMTRRSAVNFVWTAVVERTRSKYKERAYRYIWWDVGHVAQNLHIAANALGLGVCTIGHWFDKEMNEYLGIDGTEHLSVLMASVGKVEGKDWLHDRRPS</sequence>
<dbReference type="PANTHER" id="PTHR43745">
    <property type="entry name" value="NITROREDUCTASE MJ1384-RELATED"/>
    <property type="match status" value="1"/>
</dbReference>
<dbReference type="PANTHER" id="PTHR43745:SF2">
    <property type="entry name" value="NITROREDUCTASE MJ1384-RELATED"/>
    <property type="match status" value="1"/>
</dbReference>
<evidence type="ECO:0000259" key="1">
    <source>
        <dbReference type="Pfam" id="PF00881"/>
    </source>
</evidence>
<gene>
    <name evidence="2" type="ORF">EDM58_08460</name>
</gene>
<feature type="domain" description="Nitroreductase" evidence="1">
    <location>
        <begin position="68"/>
        <end position="246"/>
    </location>
</feature>
<dbReference type="Proteomes" id="UP000281915">
    <property type="component" value="Unassembled WGS sequence"/>
</dbReference>
<dbReference type="SUPFAM" id="SSF55469">
    <property type="entry name" value="FMN-dependent nitroreductase-like"/>
    <property type="match status" value="1"/>
</dbReference>
<accession>A0A3M8D092</accession>
<dbReference type="EMBL" id="RHHT01000015">
    <property type="protein sequence ID" value="RNB80857.1"/>
    <property type="molecule type" value="Genomic_DNA"/>
</dbReference>
<evidence type="ECO:0000313" key="2">
    <source>
        <dbReference type="EMBL" id="RNB80857.1"/>
    </source>
</evidence>
<dbReference type="GO" id="GO:0016491">
    <property type="term" value="F:oxidoreductase activity"/>
    <property type="evidence" value="ECO:0007669"/>
    <property type="project" value="InterPro"/>
</dbReference>
<dbReference type="InterPro" id="IPR000415">
    <property type="entry name" value="Nitroreductase-like"/>
</dbReference>